<keyword evidence="1" id="KW-0812">Transmembrane</keyword>
<evidence type="ECO:0000313" key="3">
    <source>
        <dbReference type="Proteomes" id="UP001386437"/>
    </source>
</evidence>
<feature type="transmembrane region" description="Helical" evidence="1">
    <location>
        <begin position="63"/>
        <end position="85"/>
    </location>
</feature>
<sequence length="239" mass="26128">MSPSSKNWQLQWKDPNRRRRAPRAAAVAGLVFSFLLIASLLLLRPSVPDSPLDAGQWLLKSSGRVAVAVNLLPFTGIAFLWFIAVLRERLGDREDRFFTTVFLGSGLLFLGMMFVAAAFVGGIVAAYNIGTDRLPGSITFTVAREFAYEATNLYAVRMAAVFTMATSTLALLTGFVSRWIAFIGYAVAVALLSAGRTVDWIVLLFPIWVVLLSLHILVDNFGVPPKVSGATLRRMATLD</sequence>
<feature type="transmembrane region" description="Helical" evidence="1">
    <location>
        <begin position="97"/>
        <end position="127"/>
    </location>
</feature>
<accession>A0ABU8J5R0</accession>
<evidence type="ECO:0000313" key="2">
    <source>
        <dbReference type="EMBL" id="MEI6003014.1"/>
    </source>
</evidence>
<feature type="transmembrane region" description="Helical" evidence="1">
    <location>
        <begin position="200"/>
        <end position="218"/>
    </location>
</feature>
<gene>
    <name evidence="2" type="ORF">H3V53_39820</name>
</gene>
<keyword evidence="1" id="KW-1133">Transmembrane helix</keyword>
<keyword evidence="3" id="KW-1185">Reference proteome</keyword>
<feature type="transmembrane region" description="Helical" evidence="1">
    <location>
        <begin position="179"/>
        <end position="194"/>
    </location>
</feature>
<evidence type="ECO:0000256" key="1">
    <source>
        <dbReference type="SAM" id="Phobius"/>
    </source>
</evidence>
<dbReference type="Proteomes" id="UP001386437">
    <property type="component" value="Unassembled WGS sequence"/>
</dbReference>
<protein>
    <submittedName>
        <fullName evidence="2">Uncharacterized protein</fullName>
    </submittedName>
</protein>
<name>A0ABU8J5R0_9BURK</name>
<comment type="caution">
    <text evidence="2">The sequence shown here is derived from an EMBL/GenBank/DDBJ whole genome shotgun (WGS) entry which is preliminary data.</text>
</comment>
<dbReference type="EMBL" id="JACFYJ010000149">
    <property type="protein sequence ID" value="MEI6003014.1"/>
    <property type="molecule type" value="Genomic_DNA"/>
</dbReference>
<feature type="transmembrane region" description="Helical" evidence="1">
    <location>
        <begin position="21"/>
        <end position="43"/>
    </location>
</feature>
<keyword evidence="1" id="KW-0472">Membrane</keyword>
<reference evidence="2 3" key="1">
    <citation type="journal article" date="2022" name="Arch. Microbiol.">
        <title>Paraburkholderia bengalensis sp. nov. isolated from roots of Oryza sativa, IR64.</title>
        <authorList>
            <person name="Nag P."/>
            <person name="Mondal N."/>
            <person name="Sarkar J."/>
            <person name="Das S."/>
        </authorList>
    </citation>
    <scope>NUCLEOTIDE SEQUENCE [LARGE SCALE GENOMIC DNA]</scope>
    <source>
        <strain evidence="2 3">IR64_4_BI</strain>
    </source>
</reference>
<organism evidence="2 3">
    <name type="scientific">Paraburkholderia bengalensis</name>
    <dbReference type="NCBI Taxonomy" id="2747562"/>
    <lineage>
        <taxon>Bacteria</taxon>
        <taxon>Pseudomonadati</taxon>
        <taxon>Pseudomonadota</taxon>
        <taxon>Betaproteobacteria</taxon>
        <taxon>Burkholderiales</taxon>
        <taxon>Burkholderiaceae</taxon>
        <taxon>Paraburkholderia</taxon>
    </lineage>
</organism>
<proteinExistence type="predicted"/>